<keyword evidence="2" id="KW-1185">Reference proteome</keyword>
<sequence>MKRFTLALTSALTRHIIVDASPFLQSAFAMCPQPADVDDDVATHSGTLPKIFG</sequence>
<dbReference type="EMBL" id="JASCZI010121688">
    <property type="protein sequence ID" value="MED6162643.1"/>
    <property type="molecule type" value="Genomic_DNA"/>
</dbReference>
<protein>
    <submittedName>
        <fullName evidence="1">Uncharacterized protein</fullName>
    </submittedName>
</protein>
<reference evidence="1 2" key="1">
    <citation type="journal article" date="2023" name="Plants (Basel)">
        <title>Bridging the Gap: Combining Genomics and Transcriptomics Approaches to Understand Stylosanthes scabra, an Orphan Legume from the Brazilian Caatinga.</title>
        <authorList>
            <person name="Ferreira-Neto J.R.C."/>
            <person name="da Silva M.D."/>
            <person name="Binneck E."/>
            <person name="de Melo N.F."/>
            <person name="da Silva R.H."/>
            <person name="de Melo A.L.T.M."/>
            <person name="Pandolfi V."/>
            <person name="Bustamante F.O."/>
            <person name="Brasileiro-Vidal A.C."/>
            <person name="Benko-Iseppon A.M."/>
        </authorList>
    </citation>
    <scope>NUCLEOTIDE SEQUENCE [LARGE SCALE GENOMIC DNA]</scope>
    <source>
        <tissue evidence="1">Leaves</tissue>
    </source>
</reference>
<accession>A0ABU6URV0</accession>
<dbReference type="Proteomes" id="UP001341840">
    <property type="component" value="Unassembled WGS sequence"/>
</dbReference>
<evidence type="ECO:0000313" key="1">
    <source>
        <dbReference type="EMBL" id="MED6162643.1"/>
    </source>
</evidence>
<name>A0ABU6URV0_9FABA</name>
<evidence type="ECO:0000313" key="2">
    <source>
        <dbReference type="Proteomes" id="UP001341840"/>
    </source>
</evidence>
<organism evidence="1 2">
    <name type="scientific">Stylosanthes scabra</name>
    <dbReference type="NCBI Taxonomy" id="79078"/>
    <lineage>
        <taxon>Eukaryota</taxon>
        <taxon>Viridiplantae</taxon>
        <taxon>Streptophyta</taxon>
        <taxon>Embryophyta</taxon>
        <taxon>Tracheophyta</taxon>
        <taxon>Spermatophyta</taxon>
        <taxon>Magnoliopsida</taxon>
        <taxon>eudicotyledons</taxon>
        <taxon>Gunneridae</taxon>
        <taxon>Pentapetalae</taxon>
        <taxon>rosids</taxon>
        <taxon>fabids</taxon>
        <taxon>Fabales</taxon>
        <taxon>Fabaceae</taxon>
        <taxon>Papilionoideae</taxon>
        <taxon>50 kb inversion clade</taxon>
        <taxon>dalbergioids sensu lato</taxon>
        <taxon>Dalbergieae</taxon>
        <taxon>Pterocarpus clade</taxon>
        <taxon>Stylosanthes</taxon>
    </lineage>
</organism>
<comment type="caution">
    <text evidence="1">The sequence shown here is derived from an EMBL/GenBank/DDBJ whole genome shotgun (WGS) entry which is preliminary data.</text>
</comment>
<feature type="non-terminal residue" evidence="1">
    <location>
        <position position="53"/>
    </location>
</feature>
<gene>
    <name evidence="1" type="ORF">PIB30_072487</name>
</gene>
<proteinExistence type="predicted"/>